<dbReference type="RefSeq" id="WP_316703649.1">
    <property type="nucleotide sequence ID" value="NZ_CP136336.1"/>
</dbReference>
<reference evidence="2 3" key="1">
    <citation type="submission" date="2023-10" db="EMBL/GenBank/DDBJ databases">
        <title>Bacteria for the degradation of biodegradable plastic PBAT(Polybutylene adipate terephthalate).</title>
        <authorList>
            <person name="Weon H.-Y."/>
            <person name="Yeon J."/>
        </authorList>
    </citation>
    <scope>NUCLEOTIDE SEQUENCE [LARGE SCALE GENOMIC DNA]</scope>
    <source>
        <strain evidence="2 3">SBD 7-3</strain>
    </source>
</reference>
<accession>A0ABZ0D0R5</accession>
<feature type="compositionally biased region" description="Basic and acidic residues" evidence="1">
    <location>
        <begin position="36"/>
        <end position="60"/>
    </location>
</feature>
<keyword evidence="3" id="KW-1185">Reference proteome</keyword>
<proteinExistence type="predicted"/>
<evidence type="ECO:0000313" key="3">
    <source>
        <dbReference type="Proteomes" id="UP001303946"/>
    </source>
</evidence>
<organism evidence="2 3">
    <name type="scientific">Piscinibacter gummiphilus</name>
    <dbReference type="NCBI Taxonomy" id="946333"/>
    <lineage>
        <taxon>Bacteria</taxon>
        <taxon>Pseudomonadati</taxon>
        <taxon>Pseudomonadota</taxon>
        <taxon>Betaproteobacteria</taxon>
        <taxon>Burkholderiales</taxon>
        <taxon>Sphaerotilaceae</taxon>
        <taxon>Piscinibacter</taxon>
    </lineage>
</organism>
<protein>
    <submittedName>
        <fullName evidence="2">Uncharacterized protein</fullName>
    </submittedName>
</protein>
<evidence type="ECO:0000313" key="2">
    <source>
        <dbReference type="EMBL" id="WOB10757.1"/>
    </source>
</evidence>
<sequence>MPLTEETLRTKLADLRARAAAVGLKSAQHAASAAEAAHEDAKQAFRGRQLNDQERQEATDRLNQTGQAATNARYILNSAASKDRELRPEIDRLARLLGGKDRAAAAVQRTSVADELVASASRRMSRCRSMR</sequence>
<name>A0ABZ0D0R5_9BURK</name>
<dbReference type="Proteomes" id="UP001303946">
    <property type="component" value="Chromosome"/>
</dbReference>
<feature type="region of interest" description="Disordered" evidence="1">
    <location>
        <begin position="32"/>
        <end position="66"/>
    </location>
</feature>
<dbReference type="EMBL" id="CP136336">
    <property type="protein sequence ID" value="WOB10757.1"/>
    <property type="molecule type" value="Genomic_DNA"/>
</dbReference>
<evidence type="ECO:0000256" key="1">
    <source>
        <dbReference type="SAM" id="MobiDB-lite"/>
    </source>
</evidence>
<gene>
    <name evidence="2" type="ORF">RXV79_12035</name>
</gene>